<reference evidence="16" key="4">
    <citation type="submission" date="2015-06" db="UniProtKB">
        <authorList>
            <consortium name="EnsemblMetazoa"/>
        </authorList>
    </citation>
    <scope>IDENTIFICATION</scope>
</reference>
<evidence type="ECO:0000256" key="5">
    <source>
        <dbReference type="ARBA" id="ARBA00019863"/>
    </source>
</evidence>
<evidence type="ECO:0000256" key="13">
    <source>
        <dbReference type="SAM" id="MobiDB-lite"/>
    </source>
</evidence>
<dbReference type="PANTHER" id="PTHR21771:SF1">
    <property type="entry name" value="MITOCHONDRIA-EATING PROTEIN"/>
    <property type="match status" value="1"/>
</dbReference>
<dbReference type="GO" id="GO:0035694">
    <property type="term" value="P:mitochondrial protein catabolic process"/>
    <property type="evidence" value="ECO:0007669"/>
    <property type="project" value="InterPro"/>
</dbReference>
<reference evidence="15 17" key="1">
    <citation type="journal article" date="2010" name="BMC Genomics">
        <title>Combination of measures distinguishes pre-miRNAs from other stem-loops in the genome of the newly sequenced Anopheles darlingi.</title>
        <authorList>
            <person name="Mendes N.D."/>
            <person name="Freitas A.T."/>
            <person name="Vasconcelos A.T."/>
            <person name="Sagot M.F."/>
        </authorList>
    </citation>
    <scope>NUCLEOTIDE SEQUENCE</scope>
</reference>
<evidence type="ECO:0000256" key="6">
    <source>
        <dbReference type="ARBA" id="ARBA00022490"/>
    </source>
</evidence>
<dbReference type="InterPro" id="IPR026169">
    <property type="entry name" value="MIEAP"/>
</dbReference>
<evidence type="ECO:0000256" key="9">
    <source>
        <dbReference type="ARBA" id="ARBA00023121"/>
    </source>
</evidence>
<keyword evidence="9" id="KW-0446">Lipid-binding</keyword>
<sequence>MADSRERIRAPPRDGREGFTSPRQVLRRLMLLSEGRQYREAATVVGRLGPSVLRSVVAELPMDILIEALPHSTYLLESFFNRLNAVVAVPRPDVPCEAIMWHLVKLFSNPHETGLRQRCMKLAQAIGIWQPALRDSLLARRKQLDQAIQGLGVHGLTADQTGSLISLHIALKNELQRHIDTYKTAIHKLEELSPITANPDPAQSSHQRLLAISYADIQQRLIDNKTLLTMLDKPALKQLGQLVENLSQRVQNDKEVLFCVGQIRRTDATANTEERPAAGLLMNYSRGCDTVLGLMGPLATMPPSSPTSNGCSSGGSDGYHSDSDIDETNSELVRQYSVMYSKNRIDTLDSLNALPQLKHAHQLKAKILFSIIVVSIATRNLLGSRSSRLANNTVSPSKRRKGQAMIMSRTLAFRACHGLKERKVLEVRRTLYVLDANDDATAALDRAVRQQLKETADRFPMGDVERQVSNQVLSTLHEYPCLEACIPLIHYISDCVRLAWRMVNQTNPYYLDTDFTLGLLQPEKHERYPISEKRSDIIRAFLWPALMQSGHCVYKAVVAT</sequence>
<evidence type="ECO:0000256" key="11">
    <source>
        <dbReference type="ARBA" id="ARBA00023136"/>
    </source>
</evidence>
<name>W5J702_ANODA</name>
<comment type="subcellular location">
    <subcellularLocation>
        <location evidence="3">Cytoplasm</location>
    </subcellularLocation>
    <subcellularLocation>
        <location evidence="2">Mitochondrion matrix</location>
    </subcellularLocation>
    <subcellularLocation>
        <location evidence="1">Mitochondrion outer membrane</location>
    </subcellularLocation>
</comment>
<evidence type="ECO:0000256" key="12">
    <source>
        <dbReference type="ARBA" id="ARBA00032687"/>
    </source>
</evidence>
<dbReference type="OMA" id="PEKHERY"/>
<dbReference type="InterPro" id="IPR031981">
    <property type="entry name" value="MIEAP_C"/>
</dbReference>
<dbReference type="VEuPathDB" id="VectorBase:ADAC009211"/>
<evidence type="ECO:0000256" key="3">
    <source>
        <dbReference type="ARBA" id="ARBA00004496"/>
    </source>
</evidence>
<evidence type="ECO:0000256" key="1">
    <source>
        <dbReference type="ARBA" id="ARBA00004294"/>
    </source>
</evidence>
<dbReference type="HOGENOM" id="CLU_019071_0_0_1"/>
<dbReference type="GO" id="GO:0005741">
    <property type="term" value="C:mitochondrial outer membrane"/>
    <property type="evidence" value="ECO:0007669"/>
    <property type="project" value="UniProtKB-SubCell"/>
</dbReference>
<keyword evidence="8" id="KW-0175">Coiled coil</keyword>
<evidence type="ECO:0000313" key="15">
    <source>
        <dbReference type="EMBL" id="ETN59178.1"/>
    </source>
</evidence>
<dbReference type="GO" id="GO:0035695">
    <property type="term" value="P:mitophagy by internal vacuole formation"/>
    <property type="evidence" value="ECO:0007669"/>
    <property type="project" value="TreeGrafter"/>
</dbReference>
<feature type="region of interest" description="Disordered" evidence="13">
    <location>
        <begin position="299"/>
        <end position="323"/>
    </location>
</feature>
<accession>W5J702</accession>
<dbReference type="eggNOG" id="ENOG502QWGT">
    <property type="taxonomic scope" value="Eukaryota"/>
</dbReference>
<evidence type="ECO:0000256" key="7">
    <source>
        <dbReference type="ARBA" id="ARBA00022787"/>
    </source>
</evidence>
<dbReference type="PANTHER" id="PTHR21771">
    <property type="entry name" value="MITOCHONDRIA-EATING PROTEIN-RELATED"/>
    <property type="match status" value="1"/>
</dbReference>
<organism evidence="15">
    <name type="scientific">Anopheles darlingi</name>
    <name type="common">Mosquito</name>
    <dbReference type="NCBI Taxonomy" id="43151"/>
    <lineage>
        <taxon>Eukaryota</taxon>
        <taxon>Metazoa</taxon>
        <taxon>Ecdysozoa</taxon>
        <taxon>Arthropoda</taxon>
        <taxon>Hexapoda</taxon>
        <taxon>Insecta</taxon>
        <taxon>Pterygota</taxon>
        <taxon>Neoptera</taxon>
        <taxon>Endopterygota</taxon>
        <taxon>Diptera</taxon>
        <taxon>Nematocera</taxon>
        <taxon>Culicoidea</taxon>
        <taxon>Culicidae</taxon>
        <taxon>Anophelinae</taxon>
        <taxon>Anopheles</taxon>
    </lineage>
</organism>
<dbReference type="AlphaFoldDB" id="W5J702"/>
<evidence type="ECO:0000313" key="16">
    <source>
        <dbReference type="EnsemblMetazoa" id="ADAC009211-PA"/>
    </source>
</evidence>
<reference evidence="15" key="2">
    <citation type="submission" date="2010-05" db="EMBL/GenBank/DDBJ databases">
        <authorList>
            <person name="Almeida L.G."/>
            <person name="Nicolas M.F."/>
            <person name="Souza R.C."/>
            <person name="Vasconcelos A.T.R."/>
        </authorList>
    </citation>
    <scope>NUCLEOTIDE SEQUENCE</scope>
</reference>
<keyword evidence="17" id="KW-1185">Reference proteome</keyword>
<dbReference type="Proteomes" id="UP000000673">
    <property type="component" value="Unassembled WGS sequence"/>
</dbReference>
<evidence type="ECO:0000256" key="2">
    <source>
        <dbReference type="ARBA" id="ARBA00004305"/>
    </source>
</evidence>
<reference evidence="15" key="3">
    <citation type="journal article" date="2013" name="Nucleic Acids Res.">
        <title>The genome of Anopheles darlingi, the main neotropical malaria vector.</title>
        <authorList>
            <person name="Marinotti O."/>
            <person name="Cerqueira G.C."/>
            <person name="de Almeida L.G."/>
            <person name="Ferro M.I."/>
            <person name="Loreto E.L."/>
            <person name="Zaha A."/>
            <person name="Teixeira S.M."/>
            <person name="Wespiser A.R."/>
            <person name="Almeida E Silva A."/>
            <person name="Schlindwein A.D."/>
            <person name="Pacheco A.C."/>
            <person name="Silva A.L."/>
            <person name="Graveley B.R."/>
            <person name="Walenz B.P."/>
            <person name="Lima Bde A."/>
            <person name="Ribeiro C.A."/>
            <person name="Nunes-Silva C.G."/>
            <person name="de Carvalho C.R."/>
            <person name="Soares C.M."/>
            <person name="de Menezes C.B."/>
            <person name="Matiolli C."/>
            <person name="Caffrey D."/>
            <person name="Araujo D.A."/>
            <person name="de Oliveira D.M."/>
            <person name="Golenbock D."/>
            <person name="Grisard E.C."/>
            <person name="Fantinatti-Garboggini F."/>
            <person name="de Carvalho F.M."/>
            <person name="Barcellos F.G."/>
            <person name="Prosdocimi F."/>
            <person name="May G."/>
            <person name="Azevedo Junior G.M."/>
            <person name="Guimaraes G.M."/>
            <person name="Goldman G.H."/>
            <person name="Padilha I.Q."/>
            <person name="Batista Jda S."/>
            <person name="Ferro J.A."/>
            <person name="Ribeiro J.M."/>
            <person name="Fietto J.L."/>
            <person name="Dabbas K.M."/>
            <person name="Cerdeira L."/>
            <person name="Agnez-Lima L.F."/>
            <person name="Brocchi M."/>
            <person name="de Carvalho M.O."/>
            <person name="Teixeira Mde M."/>
            <person name="Diniz Maia Mde M."/>
            <person name="Goldman M.H."/>
            <person name="Cruz Schneider M.P."/>
            <person name="Felipe M.S."/>
            <person name="Hungria M."/>
            <person name="Nicolas M.F."/>
            <person name="Pereira M."/>
            <person name="Montes M.A."/>
            <person name="Cantao M.E."/>
            <person name="Vincentz M."/>
            <person name="Rafael M.S."/>
            <person name="Silverman N."/>
            <person name="Stoco P.H."/>
            <person name="Souza R.C."/>
            <person name="Vicentini R."/>
            <person name="Gazzinelli R.T."/>
            <person name="Neves Rde O."/>
            <person name="Silva R."/>
            <person name="Astolfi-Filho S."/>
            <person name="Maciel T.E."/>
            <person name="Urmenyi T.P."/>
            <person name="Tadei W.P."/>
            <person name="Camargo E.P."/>
            <person name="de Vasconcelos A.T."/>
        </authorList>
    </citation>
    <scope>NUCLEOTIDE SEQUENCE</scope>
</reference>
<feature type="domain" description="Mitochondria-eating protein C-terminal" evidence="14">
    <location>
        <begin position="408"/>
        <end position="560"/>
    </location>
</feature>
<evidence type="ECO:0000259" key="14">
    <source>
        <dbReference type="Pfam" id="PF16026"/>
    </source>
</evidence>
<evidence type="ECO:0000313" key="17">
    <source>
        <dbReference type="Proteomes" id="UP000000673"/>
    </source>
</evidence>
<proteinExistence type="inferred from homology"/>
<comment type="similarity">
    <text evidence="4">Belongs to the MIEAP family.</text>
</comment>
<dbReference type="Pfam" id="PF16026">
    <property type="entry name" value="MIEAP"/>
    <property type="match status" value="2"/>
</dbReference>
<evidence type="ECO:0000256" key="10">
    <source>
        <dbReference type="ARBA" id="ARBA00023128"/>
    </source>
</evidence>
<dbReference type="GO" id="GO:0005759">
    <property type="term" value="C:mitochondrial matrix"/>
    <property type="evidence" value="ECO:0007669"/>
    <property type="project" value="UniProtKB-SubCell"/>
</dbReference>
<keyword evidence="7" id="KW-1000">Mitochondrion outer membrane</keyword>
<evidence type="ECO:0000256" key="8">
    <source>
        <dbReference type="ARBA" id="ARBA00023054"/>
    </source>
</evidence>
<keyword evidence="6" id="KW-0963">Cytoplasm</keyword>
<dbReference type="EnsemblMetazoa" id="ADAC009211-RA">
    <property type="protein sequence ID" value="ADAC009211-PA"/>
    <property type="gene ID" value="ADAC009211"/>
</dbReference>
<feature type="domain" description="Mitochondria-eating protein C-terminal" evidence="14">
    <location>
        <begin position="329"/>
        <end position="376"/>
    </location>
</feature>
<evidence type="ECO:0000256" key="4">
    <source>
        <dbReference type="ARBA" id="ARBA00008233"/>
    </source>
</evidence>
<keyword evidence="10" id="KW-0496">Mitochondrion</keyword>
<dbReference type="VEuPathDB" id="VectorBase:ADAR2_006497"/>
<keyword evidence="11" id="KW-0472">Membrane</keyword>
<dbReference type="EMBL" id="ADMH02002100">
    <property type="protein sequence ID" value="ETN59178.1"/>
    <property type="molecule type" value="Genomic_DNA"/>
</dbReference>
<protein>
    <recommendedName>
        <fullName evidence="5">Mitochondria-eating protein</fullName>
    </recommendedName>
    <alternativeName>
        <fullName evidence="12">Spermatogenesis-associated protein 18</fullName>
    </alternativeName>
</protein>
<gene>
    <name evidence="15" type="ORF">AND_009211</name>
</gene>
<dbReference type="GO" id="GO:0008289">
    <property type="term" value="F:lipid binding"/>
    <property type="evidence" value="ECO:0007669"/>
    <property type="project" value="UniProtKB-KW"/>
</dbReference>